<dbReference type="InterPro" id="IPR016181">
    <property type="entry name" value="Acyl_CoA_acyltransferase"/>
</dbReference>
<proteinExistence type="predicted"/>
<dbReference type="CDD" id="cd04301">
    <property type="entry name" value="NAT_SF"/>
    <property type="match status" value="1"/>
</dbReference>
<protein>
    <submittedName>
        <fullName evidence="2">Putative GNAT family N-acyltransferase</fullName>
    </submittedName>
</protein>
<sequence>MLKMSQIQIEQIRYEMTWKIRHEVMYPDLPFDSIKLPNDADGIHFGLYADDYLTSVVSLFNDHTNYQFRKFATLDKDQGKGYGTLLLKYIINYVKQLGAERLWCNARVSASPFYSKFDFVKTDQVFTSEGLDFVIMELQLNNSLES</sequence>
<dbReference type="AlphaFoldDB" id="A0A4R6SU24"/>
<gene>
    <name evidence="2" type="ORF">ATK78_3701</name>
</gene>
<dbReference type="EMBL" id="SNYC01000006">
    <property type="protein sequence ID" value="TDQ07574.1"/>
    <property type="molecule type" value="Genomic_DNA"/>
</dbReference>
<name>A0A4R6SU24_9SPHI</name>
<keyword evidence="2" id="KW-0012">Acyltransferase</keyword>
<dbReference type="PROSITE" id="PS51186">
    <property type="entry name" value="GNAT"/>
    <property type="match status" value="1"/>
</dbReference>
<keyword evidence="3" id="KW-1185">Reference proteome</keyword>
<dbReference type="Gene3D" id="3.40.630.30">
    <property type="match status" value="1"/>
</dbReference>
<accession>A0A4R6SU24</accession>
<dbReference type="Pfam" id="PF13673">
    <property type="entry name" value="Acetyltransf_10"/>
    <property type="match status" value="1"/>
</dbReference>
<keyword evidence="2" id="KW-0808">Transferase</keyword>
<dbReference type="Proteomes" id="UP000295620">
    <property type="component" value="Unassembled WGS sequence"/>
</dbReference>
<dbReference type="InterPro" id="IPR000182">
    <property type="entry name" value="GNAT_dom"/>
</dbReference>
<feature type="domain" description="N-acetyltransferase" evidence="1">
    <location>
        <begin position="4"/>
        <end position="141"/>
    </location>
</feature>
<organism evidence="2 3">
    <name type="scientific">Pedobacter metabolipauper</name>
    <dbReference type="NCBI Taxonomy" id="425513"/>
    <lineage>
        <taxon>Bacteria</taxon>
        <taxon>Pseudomonadati</taxon>
        <taxon>Bacteroidota</taxon>
        <taxon>Sphingobacteriia</taxon>
        <taxon>Sphingobacteriales</taxon>
        <taxon>Sphingobacteriaceae</taxon>
        <taxon>Pedobacter</taxon>
    </lineage>
</organism>
<comment type="caution">
    <text evidence="2">The sequence shown here is derived from an EMBL/GenBank/DDBJ whole genome shotgun (WGS) entry which is preliminary data.</text>
</comment>
<evidence type="ECO:0000313" key="3">
    <source>
        <dbReference type="Proteomes" id="UP000295620"/>
    </source>
</evidence>
<dbReference type="GO" id="GO:0016747">
    <property type="term" value="F:acyltransferase activity, transferring groups other than amino-acyl groups"/>
    <property type="evidence" value="ECO:0007669"/>
    <property type="project" value="InterPro"/>
</dbReference>
<dbReference type="SUPFAM" id="SSF55729">
    <property type="entry name" value="Acyl-CoA N-acyltransferases (Nat)"/>
    <property type="match status" value="1"/>
</dbReference>
<evidence type="ECO:0000313" key="2">
    <source>
        <dbReference type="EMBL" id="TDQ07574.1"/>
    </source>
</evidence>
<evidence type="ECO:0000259" key="1">
    <source>
        <dbReference type="PROSITE" id="PS51186"/>
    </source>
</evidence>
<reference evidence="2 3" key="1">
    <citation type="submission" date="2019-03" db="EMBL/GenBank/DDBJ databases">
        <title>Genomic Encyclopedia of Archaeal and Bacterial Type Strains, Phase II (KMG-II): from individual species to whole genera.</title>
        <authorList>
            <person name="Goeker M."/>
        </authorList>
    </citation>
    <scope>NUCLEOTIDE SEQUENCE [LARGE SCALE GENOMIC DNA]</scope>
    <source>
        <strain evidence="2 3">DSM 19035</strain>
    </source>
</reference>